<organism evidence="3 4">
    <name type="scientific">Streptomyces caelestis</name>
    <dbReference type="NCBI Taxonomy" id="36816"/>
    <lineage>
        <taxon>Bacteria</taxon>
        <taxon>Bacillati</taxon>
        <taxon>Actinomycetota</taxon>
        <taxon>Actinomycetes</taxon>
        <taxon>Kitasatosporales</taxon>
        <taxon>Streptomycetaceae</taxon>
        <taxon>Streptomyces</taxon>
    </lineage>
</organism>
<dbReference type="InterPro" id="IPR016181">
    <property type="entry name" value="Acyl_CoA_acyltransferase"/>
</dbReference>
<dbReference type="Gene3D" id="3.40.630.30">
    <property type="match status" value="1"/>
</dbReference>
<keyword evidence="4" id="KW-1185">Reference proteome</keyword>
<keyword evidence="3" id="KW-0808">Transferase</keyword>
<dbReference type="AlphaFoldDB" id="A0A7W9H4F4"/>
<dbReference type="Proteomes" id="UP000590647">
    <property type="component" value="Unassembled WGS sequence"/>
</dbReference>
<dbReference type="GO" id="GO:0016747">
    <property type="term" value="F:acyltransferase activity, transferring groups other than amino-acyl groups"/>
    <property type="evidence" value="ECO:0007669"/>
    <property type="project" value="InterPro"/>
</dbReference>
<protein>
    <submittedName>
        <fullName evidence="3">Putative GNAT family acetyltransferase</fullName>
    </submittedName>
</protein>
<feature type="domain" description="N-acetyltransferase" evidence="2">
    <location>
        <begin position="170"/>
        <end position="321"/>
    </location>
</feature>
<dbReference type="EMBL" id="JACHNE010000001">
    <property type="protein sequence ID" value="MBB5795517.1"/>
    <property type="molecule type" value="Genomic_DNA"/>
</dbReference>
<comment type="caution">
    <text evidence="3">The sequence shown here is derived from an EMBL/GenBank/DDBJ whole genome shotgun (WGS) entry which is preliminary data.</text>
</comment>
<dbReference type="Pfam" id="PF00583">
    <property type="entry name" value="Acetyltransf_1"/>
    <property type="match status" value="1"/>
</dbReference>
<evidence type="ECO:0000313" key="3">
    <source>
        <dbReference type="EMBL" id="MBB5795517.1"/>
    </source>
</evidence>
<evidence type="ECO:0000256" key="1">
    <source>
        <dbReference type="SAM" id="MobiDB-lite"/>
    </source>
</evidence>
<feature type="compositionally biased region" description="Basic and acidic residues" evidence="1">
    <location>
        <begin position="1"/>
        <end position="19"/>
    </location>
</feature>
<gene>
    <name evidence="3" type="ORF">HDA41_003481</name>
</gene>
<accession>A0A7W9H4F4</accession>
<evidence type="ECO:0000259" key="2">
    <source>
        <dbReference type="PROSITE" id="PS51186"/>
    </source>
</evidence>
<proteinExistence type="predicted"/>
<reference evidence="3 4" key="1">
    <citation type="submission" date="2020-08" db="EMBL/GenBank/DDBJ databases">
        <title>Sequencing the genomes of 1000 actinobacteria strains.</title>
        <authorList>
            <person name="Klenk H.-P."/>
        </authorList>
    </citation>
    <scope>NUCLEOTIDE SEQUENCE [LARGE SCALE GENOMIC DNA]</scope>
    <source>
        <strain evidence="3 4">DSM 40084</strain>
    </source>
</reference>
<feature type="region of interest" description="Disordered" evidence="1">
    <location>
        <begin position="1"/>
        <end position="26"/>
    </location>
</feature>
<dbReference type="InterPro" id="IPR000182">
    <property type="entry name" value="GNAT_dom"/>
</dbReference>
<evidence type="ECO:0000313" key="4">
    <source>
        <dbReference type="Proteomes" id="UP000590647"/>
    </source>
</evidence>
<dbReference type="SUPFAM" id="SSF55729">
    <property type="entry name" value="Acyl-CoA N-acyltransferases (Nat)"/>
    <property type="match status" value="1"/>
</dbReference>
<dbReference type="PROSITE" id="PS51186">
    <property type="entry name" value="GNAT"/>
    <property type="match status" value="1"/>
</dbReference>
<sequence length="321" mass="35117">MRTDRPNRMRAEDPGRNSEVRAGARTAPWGMRTDDWHLTQDLDAFLTRAGGFLRSQLALHTLPLTVTENLRTRGRHIYGDGTPEFGVLEQDGAVRATFFRTPPHRLNLTVLTAEEADALAARLAARGQRLPGVHADRDTATAFAEAWQRHTGATATLQQRQRLYRLGTLTVPRPVPPGRPRIAGKADRKQLIRWHEEFAKAVGTGTVRDATEWADARIEQGGITFWETSDGSPAAMAGTTPQVAGQIRVAPVYTPTHLRGRGYAGAATAEVSRAALAAGAQEVLLFTDLSNPTSNGLYQRIGYRPVTDFAGYDFTERSAPA</sequence>
<name>A0A7W9H4F4_9ACTN</name>